<dbReference type="EMBL" id="LCAV01000001">
    <property type="protein sequence ID" value="KKS00019.1"/>
    <property type="molecule type" value="Genomic_DNA"/>
</dbReference>
<reference evidence="3 4" key="1">
    <citation type="journal article" date="2015" name="Nature">
        <title>rRNA introns, odd ribosomes, and small enigmatic genomes across a large radiation of phyla.</title>
        <authorList>
            <person name="Brown C.T."/>
            <person name="Hug L.A."/>
            <person name="Thomas B.C."/>
            <person name="Sharon I."/>
            <person name="Castelle C.J."/>
            <person name="Singh A."/>
            <person name="Wilkins M.J."/>
            <person name="Williams K.H."/>
            <person name="Banfield J.F."/>
        </authorList>
    </citation>
    <scope>NUCLEOTIDE SEQUENCE [LARGE SCALE GENOMIC DNA]</scope>
</reference>
<comment type="caution">
    <text evidence="3">The sequence shown here is derived from an EMBL/GenBank/DDBJ whole genome shotgun (WGS) entry which is preliminary data.</text>
</comment>
<accession>A0A0G0VGR3</accession>
<dbReference type="SUPFAM" id="SSF51735">
    <property type="entry name" value="NAD(P)-binding Rossmann-fold domains"/>
    <property type="match status" value="1"/>
</dbReference>
<dbReference type="InterPro" id="IPR051203">
    <property type="entry name" value="Polysaccharide_Synthase-Rel"/>
</dbReference>
<sequence>MKNEFKNKKILVTGGTGSIGSELVKKLLEFEPHGIRILSRDESKQNDLMLELGKNSEKVRFLIGDIRDYDRVNMAMEDVDIVFHTAAMKHVLFCENDPFEAVKTNVIGTQNIINAAMANNVSKVIGISTDKATDPVSVMGCTKLLAEKIMLASYNYQGKRRTKFCFVRFGNVLNTRGSVLPLFYKQIMRGGPVTVTDTKMERFFMSKDEAVCLVMKAAGMMKEREIFIFKMPILKIIDLAKAMIELFAPRFGFDPKKLKINVVGKKRGERIHEKLLTKDESAFALETDDMFIIVPVIGWFQNRHSLNKIYPKAKRSRVMDYSTEGKSVLTVSQIKAILNKEDSRLLAMVKDCN</sequence>
<dbReference type="Gene3D" id="3.40.50.720">
    <property type="entry name" value="NAD(P)-binding Rossmann-like Domain"/>
    <property type="match status" value="1"/>
</dbReference>
<proteinExistence type="inferred from homology"/>
<dbReference type="InterPro" id="IPR003869">
    <property type="entry name" value="Polysac_CapD-like"/>
</dbReference>
<name>A0A0G0VGR3_9BACT</name>
<evidence type="ECO:0000259" key="2">
    <source>
        <dbReference type="Pfam" id="PF02719"/>
    </source>
</evidence>
<dbReference type="PANTHER" id="PTHR43318:SF2">
    <property type="entry name" value="UDP-N-ACETYLGLUCOSAMINE 4,6-DEHYDRATASE (INVERTING)"/>
    <property type="match status" value="1"/>
</dbReference>
<organism evidence="3 4">
    <name type="scientific">Candidatus Magasanikbacteria bacterium GW2011_GWC2_41_17</name>
    <dbReference type="NCBI Taxonomy" id="1619048"/>
    <lineage>
        <taxon>Bacteria</taxon>
        <taxon>Candidatus Magasanikiibacteriota</taxon>
    </lineage>
</organism>
<evidence type="ECO:0000256" key="1">
    <source>
        <dbReference type="ARBA" id="ARBA00007430"/>
    </source>
</evidence>
<feature type="domain" description="Polysaccharide biosynthesis protein CapD-like" evidence="2">
    <location>
        <begin position="10"/>
        <end position="293"/>
    </location>
</feature>
<dbReference type="AlphaFoldDB" id="A0A0G0VGR3"/>
<dbReference type="STRING" id="1619048.UU49_C0001G0019"/>
<dbReference type="Proteomes" id="UP000034108">
    <property type="component" value="Unassembled WGS sequence"/>
</dbReference>
<dbReference type="InterPro" id="IPR036291">
    <property type="entry name" value="NAD(P)-bd_dom_sf"/>
</dbReference>
<dbReference type="Pfam" id="PF02719">
    <property type="entry name" value="Polysacc_synt_2"/>
    <property type="match status" value="1"/>
</dbReference>
<evidence type="ECO:0000313" key="4">
    <source>
        <dbReference type="Proteomes" id="UP000034108"/>
    </source>
</evidence>
<evidence type="ECO:0000313" key="3">
    <source>
        <dbReference type="EMBL" id="KKS00019.1"/>
    </source>
</evidence>
<dbReference type="PANTHER" id="PTHR43318">
    <property type="entry name" value="UDP-N-ACETYLGLUCOSAMINE 4,6-DEHYDRATASE"/>
    <property type="match status" value="1"/>
</dbReference>
<dbReference type="CDD" id="cd05237">
    <property type="entry name" value="UDP_invert_4-6DH_SDR_e"/>
    <property type="match status" value="1"/>
</dbReference>
<dbReference type="PATRIC" id="fig|1619048.3.peg.19"/>
<gene>
    <name evidence="3" type="ORF">UU49_C0001G0019</name>
</gene>
<comment type="similarity">
    <text evidence="1">Belongs to the polysaccharide synthase family.</text>
</comment>
<protein>
    <submittedName>
        <fullName evidence="3">Polysaccharide biosynthesis protein CapD</fullName>
    </submittedName>
</protein>